<keyword evidence="3" id="KW-1185">Reference proteome</keyword>
<dbReference type="Proteomes" id="UP000053331">
    <property type="component" value="Unassembled WGS sequence"/>
</dbReference>
<organism evidence="2 3">
    <name type="scientific">Halorubrum saccharovorum</name>
    <dbReference type="NCBI Taxonomy" id="2248"/>
    <lineage>
        <taxon>Archaea</taxon>
        <taxon>Methanobacteriati</taxon>
        <taxon>Methanobacteriota</taxon>
        <taxon>Stenosarchaea group</taxon>
        <taxon>Halobacteria</taxon>
        <taxon>Halobacteriales</taxon>
        <taxon>Haloferacaceae</taxon>
        <taxon>Halorubrum</taxon>
    </lineage>
</organism>
<protein>
    <submittedName>
        <fullName evidence="2">Uncharacterized protein</fullName>
    </submittedName>
</protein>
<reference evidence="2 3" key="1">
    <citation type="journal article" date="2015" name="Genome Announc.">
        <title>Draft genome sequence of a Halorubrum H3 strain isolated from the burlinskoye salt lake (Altai Krai, Russia).</title>
        <authorList>
            <person name="Rozanov A.S."/>
            <person name="Bryanskaya A.V."/>
            <person name="Malup T.K."/>
            <person name="Kotenko A.V."/>
            <person name="Peltek S.E."/>
        </authorList>
    </citation>
    <scope>NUCLEOTIDE SEQUENCE [LARGE SCALE GENOMIC DNA]</scope>
    <source>
        <strain evidence="2 3">H3</strain>
    </source>
</reference>
<sequence length="59" mass="5786">MRDTLGSEGIAGVAVVLVAVGVLTVHDPVVGAGVTILLAGLALIAKGIADSTMRAFGLK</sequence>
<keyword evidence="1" id="KW-1133">Transmembrane helix</keyword>
<keyword evidence="1" id="KW-0812">Transmembrane</keyword>
<dbReference type="AlphaFoldDB" id="A0A081EWM5"/>
<dbReference type="EMBL" id="JNFH02000132">
    <property type="protein sequence ID" value="KDS91813.1"/>
    <property type="molecule type" value="Genomic_DNA"/>
</dbReference>
<dbReference type="InterPro" id="IPR055893">
    <property type="entry name" value="DUF7470"/>
</dbReference>
<evidence type="ECO:0000313" key="2">
    <source>
        <dbReference type="EMBL" id="KDS91813.1"/>
    </source>
</evidence>
<gene>
    <name evidence="2" type="ORF">FK85_17755</name>
</gene>
<dbReference type="RefSeq" id="WP_050027053.1">
    <property type="nucleotide sequence ID" value="NZ_JNFH02000132.1"/>
</dbReference>
<evidence type="ECO:0000313" key="3">
    <source>
        <dbReference type="Proteomes" id="UP000053331"/>
    </source>
</evidence>
<feature type="transmembrane region" description="Helical" evidence="1">
    <location>
        <begin position="5"/>
        <end position="23"/>
    </location>
</feature>
<comment type="caution">
    <text evidence="2">The sequence shown here is derived from an EMBL/GenBank/DDBJ whole genome shotgun (WGS) entry which is preliminary data.</text>
</comment>
<proteinExistence type="predicted"/>
<name>A0A081EWM5_9EURY</name>
<accession>A0A081EWM5</accession>
<dbReference type="Pfam" id="PF24282">
    <property type="entry name" value="DUF7470"/>
    <property type="match status" value="1"/>
</dbReference>
<feature type="transmembrane region" description="Helical" evidence="1">
    <location>
        <begin position="29"/>
        <end position="49"/>
    </location>
</feature>
<evidence type="ECO:0000256" key="1">
    <source>
        <dbReference type="SAM" id="Phobius"/>
    </source>
</evidence>
<keyword evidence="1" id="KW-0472">Membrane</keyword>